<evidence type="ECO:0000313" key="3">
    <source>
        <dbReference type="Proteomes" id="UP000321746"/>
    </source>
</evidence>
<dbReference type="Pfam" id="PF12098">
    <property type="entry name" value="DUF3574"/>
    <property type="match status" value="1"/>
</dbReference>
<keyword evidence="1" id="KW-0732">Signal</keyword>
<reference evidence="2 3" key="1">
    <citation type="submission" date="2019-07" db="EMBL/GenBank/DDBJ databases">
        <title>Whole genome shotgun sequence of Acetobacter oeni NBRC 105207.</title>
        <authorList>
            <person name="Hosoyama A."/>
            <person name="Uohara A."/>
            <person name="Ohji S."/>
            <person name="Ichikawa N."/>
        </authorList>
    </citation>
    <scope>NUCLEOTIDE SEQUENCE [LARGE SCALE GENOMIC DNA]</scope>
    <source>
        <strain evidence="2 3">NBRC 105207</strain>
    </source>
</reference>
<dbReference type="InterPro" id="IPR021957">
    <property type="entry name" value="DUF3574"/>
</dbReference>
<sequence length="154" mass="16655">MQRYTVALLALLPVACQAPAADNRPATPAPVLSDAAAPPDICDKLHATASIQLTLMFGMTRPNGGVITESEWRSFLRDVITPRFPAGLTVQNSLGQWQDRTTGRIGTEPSRLVWIVTEGTPDLAEKITSIRTGYMQKFAQQAVGLNVVRGCSSF</sequence>
<keyword evidence="3" id="KW-1185">Reference proteome</keyword>
<feature type="signal peptide" evidence="1">
    <location>
        <begin position="1"/>
        <end position="20"/>
    </location>
</feature>
<accession>A0A511XM07</accession>
<organism evidence="2 3">
    <name type="scientific">Acetobacter oeni</name>
    <dbReference type="NCBI Taxonomy" id="304077"/>
    <lineage>
        <taxon>Bacteria</taxon>
        <taxon>Pseudomonadati</taxon>
        <taxon>Pseudomonadota</taxon>
        <taxon>Alphaproteobacteria</taxon>
        <taxon>Acetobacterales</taxon>
        <taxon>Acetobacteraceae</taxon>
        <taxon>Acetobacter</taxon>
    </lineage>
</organism>
<dbReference type="EMBL" id="BJYG01000030">
    <property type="protein sequence ID" value="GEN63982.1"/>
    <property type="molecule type" value="Genomic_DNA"/>
</dbReference>
<feature type="chain" id="PRO_5021870330" description="Lipoprotein" evidence="1">
    <location>
        <begin position="21"/>
        <end position="154"/>
    </location>
</feature>
<evidence type="ECO:0000313" key="2">
    <source>
        <dbReference type="EMBL" id="GEN63982.1"/>
    </source>
</evidence>
<dbReference type="RefSeq" id="WP_146889573.1">
    <property type="nucleotide sequence ID" value="NZ_BJYG01000030.1"/>
</dbReference>
<proteinExistence type="predicted"/>
<comment type="caution">
    <text evidence="2">The sequence shown here is derived from an EMBL/GenBank/DDBJ whole genome shotgun (WGS) entry which is preliminary data.</text>
</comment>
<protein>
    <recommendedName>
        <fullName evidence="4">Lipoprotein</fullName>
    </recommendedName>
</protein>
<evidence type="ECO:0000256" key="1">
    <source>
        <dbReference type="SAM" id="SignalP"/>
    </source>
</evidence>
<name>A0A511XM07_9PROT</name>
<dbReference type="OrthoDB" id="794286at2"/>
<dbReference type="AlphaFoldDB" id="A0A511XM07"/>
<evidence type="ECO:0008006" key="4">
    <source>
        <dbReference type="Google" id="ProtNLM"/>
    </source>
</evidence>
<gene>
    <name evidence="2" type="ORF">AOE01nite_22060</name>
</gene>
<dbReference type="Proteomes" id="UP000321746">
    <property type="component" value="Unassembled WGS sequence"/>
</dbReference>